<keyword evidence="3" id="KW-1185">Reference proteome</keyword>
<proteinExistence type="predicted"/>
<accession>A0A518CIW3</accession>
<organism evidence="2 3">
    <name type="scientific">Polystyrenella longa</name>
    <dbReference type="NCBI Taxonomy" id="2528007"/>
    <lineage>
        <taxon>Bacteria</taxon>
        <taxon>Pseudomonadati</taxon>
        <taxon>Planctomycetota</taxon>
        <taxon>Planctomycetia</taxon>
        <taxon>Planctomycetales</taxon>
        <taxon>Planctomycetaceae</taxon>
        <taxon>Polystyrenella</taxon>
    </lineage>
</organism>
<evidence type="ECO:0000313" key="2">
    <source>
        <dbReference type="EMBL" id="QDU79168.1"/>
    </source>
</evidence>
<keyword evidence="1" id="KW-0732">Signal</keyword>
<dbReference type="KEGG" id="plon:Pla110_08730"/>
<name>A0A518CIW3_9PLAN</name>
<sequence length="222" mass="25182" precursor="true">MASSKLCLFCLVTTCMLLCHHLFFGTLFAESEQDGDDYHPGKAYGSCLIPDEKDFERVREKTCCANWDAIPIDGLEIVSIEIRGFRNLNNKKDIHILVSDKDDLERFENALRISNMRREAYSDFSNIYISVGHGGQLGTLFIKTADEELVIGVGYLSFNMGTTYPTNFNSFESWILAKELNDTLKKEANLTLTEDIFNGLSGIEWMNRQKALYSKSREGNSD</sequence>
<dbReference type="EMBL" id="CP036281">
    <property type="protein sequence ID" value="QDU79168.1"/>
    <property type="molecule type" value="Genomic_DNA"/>
</dbReference>
<feature type="signal peptide" evidence="1">
    <location>
        <begin position="1"/>
        <end position="29"/>
    </location>
</feature>
<dbReference type="Proteomes" id="UP000317178">
    <property type="component" value="Chromosome"/>
</dbReference>
<reference evidence="2 3" key="1">
    <citation type="submission" date="2019-02" db="EMBL/GenBank/DDBJ databases">
        <title>Deep-cultivation of Planctomycetes and their phenomic and genomic characterization uncovers novel biology.</title>
        <authorList>
            <person name="Wiegand S."/>
            <person name="Jogler M."/>
            <person name="Boedeker C."/>
            <person name="Pinto D."/>
            <person name="Vollmers J."/>
            <person name="Rivas-Marin E."/>
            <person name="Kohn T."/>
            <person name="Peeters S.H."/>
            <person name="Heuer A."/>
            <person name="Rast P."/>
            <person name="Oberbeckmann S."/>
            <person name="Bunk B."/>
            <person name="Jeske O."/>
            <person name="Meyerdierks A."/>
            <person name="Storesund J.E."/>
            <person name="Kallscheuer N."/>
            <person name="Luecker S."/>
            <person name="Lage O.M."/>
            <person name="Pohl T."/>
            <person name="Merkel B.J."/>
            <person name="Hornburger P."/>
            <person name="Mueller R.-W."/>
            <person name="Bruemmer F."/>
            <person name="Labrenz M."/>
            <person name="Spormann A.M."/>
            <person name="Op den Camp H."/>
            <person name="Overmann J."/>
            <person name="Amann R."/>
            <person name="Jetten M.S.M."/>
            <person name="Mascher T."/>
            <person name="Medema M.H."/>
            <person name="Devos D.P."/>
            <person name="Kaster A.-K."/>
            <person name="Ovreas L."/>
            <person name="Rohde M."/>
            <person name="Galperin M.Y."/>
            <person name="Jogler C."/>
        </authorList>
    </citation>
    <scope>NUCLEOTIDE SEQUENCE [LARGE SCALE GENOMIC DNA]</scope>
    <source>
        <strain evidence="2 3">Pla110</strain>
    </source>
</reference>
<protein>
    <submittedName>
        <fullName evidence="2">Uncharacterized protein</fullName>
    </submittedName>
</protein>
<gene>
    <name evidence="2" type="ORF">Pla110_08730</name>
</gene>
<evidence type="ECO:0000313" key="3">
    <source>
        <dbReference type="Proteomes" id="UP000317178"/>
    </source>
</evidence>
<dbReference type="AlphaFoldDB" id="A0A518CIW3"/>
<dbReference type="RefSeq" id="WP_144993559.1">
    <property type="nucleotide sequence ID" value="NZ_CP036281.1"/>
</dbReference>
<evidence type="ECO:0000256" key="1">
    <source>
        <dbReference type="SAM" id="SignalP"/>
    </source>
</evidence>
<feature type="chain" id="PRO_5021883489" evidence="1">
    <location>
        <begin position="30"/>
        <end position="222"/>
    </location>
</feature>